<dbReference type="AlphaFoldDB" id="A0A2Z4IYV9"/>
<sequence length="140" mass="14383">MPPLAAPGESPSTSGTRASARPAESTHRTPRGRPSGNDSNLTTGPSAPPVARSWAPGRPRAVGSDRGVRADCGPRGVRGRSRGSSCPRRRRDAAVRAAARPVPAACFGEDAASLRCGVPRGQVGRAEGEGAGDEFRRTCS</sequence>
<reference evidence="2 3" key="1">
    <citation type="journal article" date="2019" name="Int. J. Syst. Evol. Microbiol.">
        <title>Streptomyces cadmiisoli sp. nov., a novel actinomycete isolated from cadmium-contaminated soil.</title>
        <authorList>
            <person name="Li K."/>
            <person name="Tang X."/>
            <person name="Zhao J."/>
            <person name="Guo Y."/>
            <person name="Tang Y."/>
            <person name="Gao J."/>
        </authorList>
    </citation>
    <scope>NUCLEOTIDE SEQUENCE [LARGE SCALE GENOMIC DNA]</scope>
    <source>
        <strain evidence="2 3">ZFG47</strain>
    </source>
</reference>
<evidence type="ECO:0000313" key="3">
    <source>
        <dbReference type="Proteomes" id="UP000249616"/>
    </source>
</evidence>
<evidence type="ECO:0000313" key="2">
    <source>
        <dbReference type="EMBL" id="AWW38062.1"/>
    </source>
</evidence>
<feature type="region of interest" description="Disordered" evidence="1">
    <location>
        <begin position="121"/>
        <end position="140"/>
    </location>
</feature>
<protein>
    <submittedName>
        <fullName evidence="2">Uncharacterized protein</fullName>
    </submittedName>
</protein>
<gene>
    <name evidence="2" type="ORF">DN051_16550</name>
</gene>
<proteinExistence type="predicted"/>
<dbReference type="EMBL" id="CP030073">
    <property type="protein sequence ID" value="AWW38062.1"/>
    <property type="molecule type" value="Genomic_DNA"/>
</dbReference>
<keyword evidence="3" id="KW-1185">Reference proteome</keyword>
<dbReference type="Proteomes" id="UP000249616">
    <property type="component" value="Chromosome"/>
</dbReference>
<organism evidence="2 3">
    <name type="scientific">Streptomyces cadmiisoli</name>
    <dbReference type="NCBI Taxonomy" id="2184053"/>
    <lineage>
        <taxon>Bacteria</taxon>
        <taxon>Bacillati</taxon>
        <taxon>Actinomycetota</taxon>
        <taxon>Actinomycetes</taxon>
        <taxon>Kitasatosporales</taxon>
        <taxon>Streptomycetaceae</taxon>
        <taxon>Streptomyces</taxon>
        <taxon>Streptomyces aurantiacus group</taxon>
    </lineage>
</organism>
<evidence type="ECO:0000256" key="1">
    <source>
        <dbReference type="SAM" id="MobiDB-lite"/>
    </source>
</evidence>
<dbReference type="KEGG" id="scad:DN051_16550"/>
<feature type="compositionally biased region" description="Polar residues" evidence="1">
    <location>
        <begin position="36"/>
        <end position="45"/>
    </location>
</feature>
<name>A0A2Z4IYV9_9ACTN</name>
<feature type="compositionally biased region" description="Basic residues" evidence="1">
    <location>
        <begin position="77"/>
        <end position="91"/>
    </location>
</feature>
<feature type="region of interest" description="Disordered" evidence="1">
    <location>
        <begin position="1"/>
        <end position="92"/>
    </location>
</feature>
<accession>A0A2Z4IYV9</accession>